<feature type="transmembrane region" description="Helical" evidence="3">
    <location>
        <begin position="144"/>
        <end position="163"/>
    </location>
</feature>
<keyword evidence="4" id="KW-0966">Cell projection</keyword>
<dbReference type="PRINTS" id="PR00950">
    <property type="entry name" value="TYPE3IMSPROT"/>
</dbReference>
<accession>A0A369Q7I2</accession>
<feature type="transmembrane region" description="Helical" evidence="3">
    <location>
        <begin position="32"/>
        <end position="53"/>
    </location>
</feature>
<proteinExistence type="inferred from homology"/>
<comment type="similarity">
    <text evidence="1">Belongs to the type III secretion exporter family.</text>
</comment>
<dbReference type="SUPFAM" id="SSF160544">
    <property type="entry name" value="EscU C-terminal domain-like"/>
    <property type="match status" value="1"/>
</dbReference>
<protein>
    <submittedName>
        <fullName evidence="4">Flagellar biosynthetic protein FlhB</fullName>
    </submittedName>
</protein>
<feature type="region of interest" description="Disordered" evidence="2">
    <location>
        <begin position="1"/>
        <end position="22"/>
    </location>
</feature>
<sequence length="376" mass="40681">MSDQAGEKSFDPTPKRKADAAKKGDVLRSKELATAVSMAVGGVWLMLAGPWLFGNVGSAARAAFEFERDSIVYFAPEQLMTGLLGSILPPILTLGGVVMIATVASQLGFGEGRFLMGNLAPKGSRLNPANGFKRMFGTQGLVELGKSILKLVLLSGLTAWWAYHNVMPLLRLGDGDLVAQLGAAWDAMAQLLMLLSVGLALIALIDFPIQLLRRLGRLKMTQQDLRDEDKQAEGSPEKRMMIRQRQRKMARGGVAKAVGEAQFILTNPSHFSVAMTYDPELASAPVVLAKGRDEKALAMRELAGELDIPVLEYPALARSVYFTTRENQVIRAELYAAIASILAFVFSLKRGTPIARPLVSVPVELQFDATGKLKAA</sequence>
<name>A0A369Q7I2_9SPHN</name>
<dbReference type="EMBL" id="QBKA01000002">
    <property type="protein sequence ID" value="RDC59126.1"/>
    <property type="molecule type" value="Genomic_DNA"/>
</dbReference>
<organism evidence="4 5">
    <name type="scientific">Alteripontixanthobacter maritimus</name>
    <dbReference type="NCBI Taxonomy" id="2161824"/>
    <lineage>
        <taxon>Bacteria</taxon>
        <taxon>Pseudomonadati</taxon>
        <taxon>Pseudomonadota</taxon>
        <taxon>Alphaproteobacteria</taxon>
        <taxon>Sphingomonadales</taxon>
        <taxon>Erythrobacteraceae</taxon>
        <taxon>Alteripontixanthobacter</taxon>
    </lineage>
</organism>
<feature type="transmembrane region" description="Helical" evidence="3">
    <location>
        <begin position="87"/>
        <end position="109"/>
    </location>
</feature>
<dbReference type="InterPro" id="IPR029025">
    <property type="entry name" value="T3SS_substrate_exporter_C"/>
</dbReference>
<keyword evidence="3" id="KW-0812">Transmembrane</keyword>
<dbReference type="GO" id="GO:0009306">
    <property type="term" value="P:protein secretion"/>
    <property type="evidence" value="ECO:0007669"/>
    <property type="project" value="InterPro"/>
</dbReference>
<keyword evidence="3" id="KW-1133">Transmembrane helix</keyword>
<dbReference type="PANTHER" id="PTHR30531">
    <property type="entry name" value="FLAGELLAR BIOSYNTHETIC PROTEIN FLHB"/>
    <property type="match status" value="1"/>
</dbReference>
<keyword evidence="4" id="KW-0969">Cilium</keyword>
<feature type="transmembrane region" description="Helical" evidence="3">
    <location>
        <begin position="183"/>
        <end position="209"/>
    </location>
</feature>
<dbReference type="GO" id="GO:0005886">
    <property type="term" value="C:plasma membrane"/>
    <property type="evidence" value="ECO:0007669"/>
    <property type="project" value="TreeGrafter"/>
</dbReference>
<dbReference type="RefSeq" id="WP_115365540.1">
    <property type="nucleotide sequence ID" value="NZ_QBKA01000002.1"/>
</dbReference>
<evidence type="ECO:0000313" key="5">
    <source>
        <dbReference type="Proteomes" id="UP000253727"/>
    </source>
</evidence>
<evidence type="ECO:0000256" key="1">
    <source>
        <dbReference type="ARBA" id="ARBA00010690"/>
    </source>
</evidence>
<comment type="caution">
    <text evidence="4">The sequence shown here is derived from an EMBL/GenBank/DDBJ whole genome shotgun (WGS) entry which is preliminary data.</text>
</comment>
<evidence type="ECO:0000256" key="3">
    <source>
        <dbReference type="SAM" id="Phobius"/>
    </source>
</evidence>
<dbReference type="OrthoDB" id="9807950at2"/>
<dbReference type="InterPro" id="IPR006135">
    <property type="entry name" value="T3SS_substrate_exporter"/>
</dbReference>
<evidence type="ECO:0000256" key="2">
    <source>
        <dbReference type="SAM" id="MobiDB-lite"/>
    </source>
</evidence>
<dbReference type="Proteomes" id="UP000253727">
    <property type="component" value="Unassembled WGS sequence"/>
</dbReference>
<dbReference type="AlphaFoldDB" id="A0A369Q7I2"/>
<dbReference type="Gene3D" id="3.40.1690.10">
    <property type="entry name" value="secretion proteins EscU"/>
    <property type="match status" value="1"/>
</dbReference>
<keyword evidence="3" id="KW-0472">Membrane</keyword>
<keyword evidence="4" id="KW-0282">Flagellum</keyword>
<dbReference type="Pfam" id="PF01312">
    <property type="entry name" value="Bac_export_2"/>
    <property type="match status" value="1"/>
</dbReference>
<reference evidence="4 5" key="1">
    <citation type="submission" date="2018-04" db="EMBL/GenBank/DDBJ databases">
        <title>Altererythrobacter sp. HME9302 genome sequencing and assembly.</title>
        <authorList>
            <person name="Kang H."/>
            <person name="Kim H."/>
            <person name="Joh K."/>
        </authorList>
    </citation>
    <scope>NUCLEOTIDE SEQUENCE [LARGE SCALE GENOMIC DNA]</scope>
    <source>
        <strain evidence="4 5">HME9302</strain>
    </source>
</reference>
<gene>
    <name evidence="4" type="ORF">HME9302_00311</name>
</gene>
<keyword evidence="5" id="KW-1185">Reference proteome</keyword>
<dbReference type="PANTHER" id="PTHR30531:SF12">
    <property type="entry name" value="FLAGELLAR BIOSYNTHETIC PROTEIN FLHB"/>
    <property type="match status" value="1"/>
</dbReference>
<evidence type="ECO:0000313" key="4">
    <source>
        <dbReference type="EMBL" id="RDC59126.1"/>
    </source>
</evidence>